<feature type="compositionally biased region" description="Polar residues" evidence="1">
    <location>
        <begin position="11"/>
        <end position="24"/>
    </location>
</feature>
<reference evidence="2" key="1">
    <citation type="submission" date="2020-10" db="EMBL/GenBank/DDBJ databases">
        <authorList>
            <person name="Han B."/>
            <person name="Lu T."/>
            <person name="Zhao Q."/>
            <person name="Huang X."/>
            <person name="Zhao Y."/>
        </authorList>
    </citation>
    <scope>NUCLEOTIDE SEQUENCE</scope>
</reference>
<keyword evidence="3" id="KW-1185">Reference proteome</keyword>
<name>A0A811S4C8_9POAL</name>
<protein>
    <submittedName>
        <fullName evidence="2">Uncharacterized protein</fullName>
    </submittedName>
</protein>
<evidence type="ECO:0000313" key="3">
    <source>
        <dbReference type="Proteomes" id="UP000604825"/>
    </source>
</evidence>
<feature type="compositionally biased region" description="Basic and acidic residues" evidence="1">
    <location>
        <begin position="25"/>
        <end position="38"/>
    </location>
</feature>
<organism evidence="2 3">
    <name type="scientific">Miscanthus lutarioriparius</name>
    <dbReference type="NCBI Taxonomy" id="422564"/>
    <lineage>
        <taxon>Eukaryota</taxon>
        <taxon>Viridiplantae</taxon>
        <taxon>Streptophyta</taxon>
        <taxon>Embryophyta</taxon>
        <taxon>Tracheophyta</taxon>
        <taxon>Spermatophyta</taxon>
        <taxon>Magnoliopsida</taxon>
        <taxon>Liliopsida</taxon>
        <taxon>Poales</taxon>
        <taxon>Poaceae</taxon>
        <taxon>PACMAD clade</taxon>
        <taxon>Panicoideae</taxon>
        <taxon>Andropogonodae</taxon>
        <taxon>Andropogoneae</taxon>
        <taxon>Saccharinae</taxon>
        <taxon>Miscanthus</taxon>
    </lineage>
</organism>
<feature type="region of interest" description="Disordered" evidence="1">
    <location>
        <begin position="1"/>
        <end position="38"/>
    </location>
</feature>
<dbReference type="AlphaFoldDB" id="A0A811S4C8"/>
<gene>
    <name evidence="2" type="ORF">NCGR_LOCUS60497</name>
</gene>
<sequence length="215" mass="23715">MSEKLSDMGEAQTTKVGNQVGNEQRNNENSKAIEKKNALSDISIGDVQTIMDGSQDINKVTNDKKFEAIEQEHAQPLSHVMAGDESPPKKGLSILKDIVHTENKGVASRTRCHSKSKLVAKDRKIGTISCPIDSNDIIDMDSIDCNDIIELDFDKEEANTNVTAEVNFVIDIKTYTHGIGWSFYASSDSKSDSEDVNERLATGPLLMKLDDDNLR</sequence>
<evidence type="ECO:0000256" key="1">
    <source>
        <dbReference type="SAM" id="MobiDB-lite"/>
    </source>
</evidence>
<dbReference type="EMBL" id="CAJGYO010000018">
    <property type="protein sequence ID" value="CAD6336399.1"/>
    <property type="molecule type" value="Genomic_DNA"/>
</dbReference>
<evidence type="ECO:0000313" key="2">
    <source>
        <dbReference type="EMBL" id="CAD6336399.1"/>
    </source>
</evidence>
<comment type="caution">
    <text evidence="2">The sequence shown here is derived from an EMBL/GenBank/DDBJ whole genome shotgun (WGS) entry which is preliminary data.</text>
</comment>
<accession>A0A811S4C8</accession>
<proteinExistence type="predicted"/>
<dbReference type="Proteomes" id="UP000604825">
    <property type="component" value="Unassembled WGS sequence"/>
</dbReference>